<reference evidence="7" key="1">
    <citation type="submission" date="2025-08" db="UniProtKB">
        <authorList>
            <consortium name="Ensembl"/>
        </authorList>
    </citation>
    <scope>IDENTIFICATION</scope>
</reference>
<dbReference type="GO" id="GO:0008270">
    <property type="term" value="F:zinc ion binding"/>
    <property type="evidence" value="ECO:0007669"/>
    <property type="project" value="UniProtKB-KW"/>
</dbReference>
<feature type="domain" description="UBR-type" evidence="6">
    <location>
        <begin position="33"/>
        <end position="105"/>
    </location>
</feature>
<feature type="region of interest" description="Disordered" evidence="5">
    <location>
        <begin position="198"/>
        <end position="222"/>
    </location>
</feature>
<evidence type="ECO:0000256" key="3">
    <source>
        <dbReference type="ARBA" id="ARBA00022833"/>
    </source>
</evidence>
<sequence length="377" mass="42997">MAKRQGHSDHDGMVVSKEELERAFCVLAGSDSENCSYSRGYVKRQAVFACNTCTPSAAEPAGVCLACANKCHDGHDIFELYTKRNFRCDCGNGKFRGFRCQLIPTKDEENIRNHYNHNFSGCYCTCDRPYPDTDDRVDDEMIQCVICEDWFHTRHLGCNVVEPEELLEMVCEPCMNKAPFLWMYAKTLSPVKEGTRTQAANRSFPYEQTREETGSPGTATTETASCKLKELQAKGPERLRQGAVFWPYSWRSKLCTCTKYNIDFDKGQQELNLLFNGSYVAAEVQFLMDQLDTVEAYEKRGLDKPFGQHLLMALTSSMDHVQQLEVIFGECGCSLSPRMQSCKVKFMGKVTVTVEAVHQFFEELQDRKRRRISAVYE</sequence>
<evidence type="ECO:0000313" key="8">
    <source>
        <dbReference type="Proteomes" id="UP000261600"/>
    </source>
</evidence>
<evidence type="ECO:0000256" key="4">
    <source>
        <dbReference type="PROSITE-ProRule" id="PRU00508"/>
    </source>
</evidence>
<dbReference type="Ensembl" id="ENSMALT00000011902.1">
    <property type="protein sequence ID" value="ENSMALP00000011654.1"/>
    <property type="gene ID" value="ENSMALG00000008091.1"/>
</dbReference>
<dbReference type="PANTHER" id="PTHR13513">
    <property type="entry name" value="E3 UBIQUITIN-PROTEIN LIGASE UBR7"/>
    <property type="match status" value="1"/>
</dbReference>
<reference evidence="7" key="2">
    <citation type="submission" date="2025-09" db="UniProtKB">
        <authorList>
            <consortium name="Ensembl"/>
        </authorList>
    </citation>
    <scope>IDENTIFICATION</scope>
</reference>
<feature type="zinc finger region" description="UBR-type" evidence="4">
    <location>
        <begin position="33"/>
        <end position="105"/>
    </location>
</feature>
<keyword evidence="3" id="KW-0862">Zinc</keyword>
<keyword evidence="8" id="KW-1185">Reference proteome</keyword>
<accession>A0A3Q3J0Q1</accession>
<dbReference type="InterPro" id="IPR011011">
    <property type="entry name" value="Znf_FYVE_PHD"/>
</dbReference>
<dbReference type="GO" id="GO:0061630">
    <property type="term" value="F:ubiquitin protein ligase activity"/>
    <property type="evidence" value="ECO:0007669"/>
    <property type="project" value="InterPro"/>
</dbReference>
<dbReference type="PANTHER" id="PTHR13513:SF10">
    <property type="entry name" value="E3 UBIQUITIN-PROTEIN LIGASE UBR7"/>
    <property type="match status" value="1"/>
</dbReference>
<organism evidence="7 8">
    <name type="scientific">Monopterus albus</name>
    <name type="common">Swamp eel</name>
    <dbReference type="NCBI Taxonomy" id="43700"/>
    <lineage>
        <taxon>Eukaryota</taxon>
        <taxon>Metazoa</taxon>
        <taxon>Chordata</taxon>
        <taxon>Craniata</taxon>
        <taxon>Vertebrata</taxon>
        <taxon>Euteleostomi</taxon>
        <taxon>Actinopterygii</taxon>
        <taxon>Neopterygii</taxon>
        <taxon>Teleostei</taxon>
        <taxon>Neoteleostei</taxon>
        <taxon>Acanthomorphata</taxon>
        <taxon>Anabantaria</taxon>
        <taxon>Synbranchiformes</taxon>
        <taxon>Synbranchidae</taxon>
        <taxon>Monopterus</taxon>
    </lineage>
</organism>
<name>A0A3Q3J0Q1_MONAL</name>
<evidence type="ECO:0000256" key="1">
    <source>
        <dbReference type="ARBA" id="ARBA00022723"/>
    </source>
</evidence>
<dbReference type="InterPro" id="IPR013083">
    <property type="entry name" value="Znf_RING/FYVE/PHD"/>
</dbReference>
<dbReference type="Gene3D" id="3.30.40.10">
    <property type="entry name" value="Zinc/RING finger domain, C3HC4 (zinc finger)"/>
    <property type="match status" value="1"/>
</dbReference>
<keyword evidence="2" id="KW-0863">Zinc-finger</keyword>
<protein>
    <recommendedName>
        <fullName evidence="6">UBR-type domain-containing protein</fullName>
    </recommendedName>
</protein>
<evidence type="ECO:0000313" key="7">
    <source>
        <dbReference type="Ensembl" id="ENSMALP00000011654.1"/>
    </source>
</evidence>
<dbReference type="Proteomes" id="UP000261600">
    <property type="component" value="Unplaced"/>
</dbReference>
<dbReference type="GO" id="GO:0005737">
    <property type="term" value="C:cytoplasm"/>
    <property type="evidence" value="ECO:0007669"/>
    <property type="project" value="TreeGrafter"/>
</dbReference>
<proteinExistence type="predicted"/>
<dbReference type="SUPFAM" id="SSF57903">
    <property type="entry name" value="FYVE/PHD zinc finger"/>
    <property type="match status" value="1"/>
</dbReference>
<evidence type="ECO:0000259" key="6">
    <source>
        <dbReference type="PROSITE" id="PS51157"/>
    </source>
</evidence>
<dbReference type="InterPro" id="IPR040204">
    <property type="entry name" value="UBR7"/>
</dbReference>
<dbReference type="AlphaFoldDB" id="A0A3Q3J0Q1"/>
<evidence type="ECO:0000256" key="5">
    <source>
        <dbReference type="SAM" id="MobiDB-lite"/>
    </source>
</evidence>
<dbReference type="SMART" id="SM00396">
    <property type="entry name" value="ZnF_UBR1"/>
    <property type="match status" value="1"/>
</dbReference>
<dbReference type="InterPro" id="IPR047506">
    <property type="entry name" value="UBR7-like_UBR-box"/>
</dbReference>
<dbReference type="CDD" id="cd15542">
    <property type="entry name" value="PHD_UBR7"/>
    <property type="match status" value="1"/>
</dbReference>
<dbReference type="CDD" id="cd19677">
    <property type="entry name" value="UBR-box_UBR7"/>
    <property type="match status" value="1"/>
</dbReference>
<keyword evidence="1" id="KW-0479">Metal-binding</keyword>
<dbReference type="Pfam" id="PF02207">
    <property type="entry name" value="zf-UBR"/>
    <property type="match status" value="1"/>
</dbReference>
<dbReference type="InterPro" id="IPR003126">
    <property type="entry name" value="Znf_UBR"/>
</dbReference>
<dbReference type="PROSITE" id="PS51157">
    <property type="entry name" value="ZF_UBR"/>
    <property type="match status" value="1"/>
</dbReference>
<evidence type="ECO:0000256" key="2">
    <source>
        <dbReference type="ARBA" id="ARBA00022771"/>
    </source>
</evidence>